<dbReference type="eggNOG" id="ENOG5031A04">
    <property type="taxonomic scope" value="Bacteria"/>
</dbReference>
<proteinExistence type="predicted"/>
<dbReference type="RefSeq" id="WP_037467579.1">
    <property type="nucleotide sequence ID" value="NZ_BCZD01000009.1"/>
</dbReference>
<evidence type="ECO:0000256" key="1">
    <source>
        <dbReference type="SAM" id="MobiDB-lite"/>
    </source>
</evidence>
<reference evidence="2" key="1">
    <citation type="submission" date="2014-08" db="EMBL/GenBank/DDBJ databases">
        <title>Draft genome sequences of Sphingobium herbicidovorans.</title>
        <authorList>
            <person name="Gan H.M."/>
            <person name="Gan H.Y."/>
            <person name="Savka M.A."/>
        </authorList>
    </citation>
    <scope>NUCLEOTIDE SEQUENCE [LARGE SCALE GENOMIC DNA]</scope>
    <source>
        <strain evidence="2">NBRC 16415</strain>
    </source>
</reference>
<gene>
    <name evidence="2" type="ORF">BV98_002936</name>
</gene>
<protein>
    <submittedName>
        <fullName evidence="2">Uncharacterized protein</fullName>
    </submittedName>
</protein>
<evidence type="ECO:0000313" key="2">
    <source>
        <dbReference type="EMBL" id="KFG89109.1"/>
    </source>
</evidence>
<sequence length="156" mass="16252">MNEYFSRSGLTQVDRTTSRAPSAVPAVQPITAQQGADPQAGRSRPGKPYNGEAGAALSEDDLASAAEYARVQARVADILAELRSTTGASTVQGAEANIQSLLPAPIILVPLPPASREVVESAVMLGKRIAEQSSYAHAAQANLRRGTVDQLLSTGN</sequence>
<keyword evidence="3" id="KW-1185">Reference proteome</keyword>
<feature type="region of interest" description="Disordered" evidence="1">
    <location>
        <begin position="1"/>
        <end position="56"/>
    </location>
</feature>
<dbReference type="AlphaFoldDB" id="A0A086P6U1"/>
<feature type="compositionally biased region" description="Polar residues" evidence="1">
    <location>
        <begin position="8"/>
        <end position="20"/>
    </location>
</feature>
<dbReference type="PATRIC" id="fig|1219045.3.peg.2978"/>
<name>A0A086P6U1_SPHHM</name>
<evidence type="ECO:0000313" key="3">
    <source>
        <dbReference type="Proteomes" id="UP000024284"/>
    </source>
</evidence>
<comment type="caution">
    <text evidence="2">The sequence shown here is derived from an EMBL/GenBank/DDBJ whole genome shotgun (WGS) entry which is preliminary data.</text>
</comment>
<dbReference type="EMBL" id="JFZA02000034">
    <property type="protein sequence ID" value="KFG89109.1"/>
    <property type="molecule type" value="Genomic_DNA"/>
</dbReference>
<dbReference type="STRING" id="76947.GCA_002080435_02305"/>
<accession>A0A086P6U1</accession>
<dbReference type="OrthoDB" id="7478655at2"/>
<organism evidence="2 3">
    <name type="scientific">Sphingobium herbicidovorans (strain ATCC 700291 / DSM 11019 / CCUG 56400 / KCTC 2939 / LMG 18315 / NBRC 16415 / MH)</name>
    <name type="common">Sphingomonas herbicidovorans</name>
    <dbReference type="NCBI Taxonomy" id="1219045"/>
    <lineage>
        <taxon>Bacteria</taxon>
        <taxon>Pseudomonadati</taxon>
        <taxon>Pseudomonadota</taxon>
        <taxon>Alphaproteobacteria</taxon>
        <taxon>Sphingomonadales</taxon>
        <taxon>Sphingomonadaceae</taxon>
        <taxon>Sphingobium</taxon>
    </lineage>
</organism>
<dbReference type="Proteomes" id="UP000024284">
    <property type="component" value="Unassembled WGS sequence"/>
</dbReference>